<name>A0A3S0AZN9_ACIBZ</name>
<dbReference type="AlphaFoldDB" id="A0A3S0AZN9"/>
<reference evidence="1" key="1">
    <citation type="submission" date="2022-02" db="EMBL/GenBank/DDBJ databases">
        <title>Characterization of Tn125 harboring carbapenem-resistant Acinetobacter bereziniae clinical isolates.</title>
        <authorList>
            <person name="Wong N.-K."/>
            <person name="Pan Q."/>
        </authorList>
    </citation>
    <scope>NUCLEOTIDE SEQUENCE</scope>
    <source>
        <strain evidence="1">GD03393</strain>
    </source>
</reference>
<protein>
    <submittedName>
        <fullName evidence="1">Uncharacterized protein</fullName>
    </submittedName>
</protein>
<sequence>MELIKKLAFLLITFSISILSLNASAEEIMFYGDIVEFTCERDSNNSNCKMIDSTVEAIKSKANVDSLSFNSLIEKQGNSMVHLNIEDLESDLHKILVVDYY</sequence>
<organism evidence="1 2">
    <name type="scientific">Acinetobacter bereziniae</name>
    <name type="common">Acinetobacter genomosp. 10</name>
    <dbReference type="NCBI Taxonomy" id="106648"/>
    <lineage>
        <taxon>Bacteria</taxon>
        <taxon>Pseudomonadati</taxon>
        <taxon>Pseudomonadota</taxon>
        <taxon>Gammaproteobacteria</taxon>
        <taxon>Moraxellales</taxon>
        <taxon>Moraxellaceae</taxon>
        <taxon>Acinetobacter</taxon>
    </lineage>
</organism>
<dbReference type="EMBL" id="CP092085">
    <property type="protein sequence ID" value="UUN99284.1"/>
    <property type="molecule type" value="Genomic_DNA"/>
</dbReference>
<dbReference type="KEGG" id="aber:BSR55_14375"/>
<evidence type="ECO:0000313" key="1">
    <source>
        <dbReference type="EMBL" id="UUN99284.1"/>
    </source>
</evidence>
<dbReference type="RefSeq" id="WP_004829019.1">
    <property type="nucleotide sequence ID" value="NZ_BBLJ01000001.1"/>
</dbReference>
<proteinExistence type="predicted"/>
<evidence type="ECO:0000313" key="2">
    <source>
        <dbReference type="Proteomes" id="UP000644140"/>
    </source>
</evidence>
<dbReference type="GeneID" id="69463242"/>
<gene>
    <name evidence="1" type="ORF">I9054_007475</name>
</gene>
<accession>A0A3S0AZN9</accession>
<dbReference type="Proteomes" id="UP000644140">
    <property type="component" value="Chromosome"/>
</dbReference>